<dbReference type="SUPFAM" id="SSF101960">
    <property type="entry name" value="Stabilizer of iron transporter SufD"/>
    <property type="match status" value="1"/>
</dbReference>
<feature type="domain" description="SUF system FeS cluster assembly SufBD core" evidence="1">
    <location>
        <begin position="11"/>
        <end position="237"/>
    </location>
</feature>
<dbReference type="AlphaFoldDB" id="A0A7G9T4X1"/>
<dbReference type="PANTHER" id="PTHR43575:SF1">
    <property type="entry name" value="PROTEIN ABCI7, CHLOROPLASTIC"/>
    <property type="match status" value="1"/>
</dbReference>
<sequence length="264" mass="28881">MAEQAFFSDESIQQQQVAVLSAANSELVVSSDSNRPMRINIKQTDEQSIKVTIGQRVKRDLIMYYQGDGTQQLTIDVTIAADSQVNMLLLVLGTAHVGINMTTHLAGEGAQTNASVIGVVKQNQYLKITNQVINDARHTIGHIQQRGIAMDTAKITFNGIGHVKKGAAGSDAQQASRLLMLDTLATGEVNPILLIDEDDVMAGHAASVGQVNQDQVNYLLSRGIPLDDAQRLVTRGFITQTINHLPQGWQNEIYTEIERQLNHE</sequence>
<dbReference type="InterPro" id="IPR055346">
    <property type="entry name" value="Fe-S_cluster_assembly_SufBD"/>
</dbReference>
<reference evidence="2 3" key="1">
    <citation type="submission" date="2020-08" db="EMBL/GenBank/DDBJ databases">
        <title>Genome sequence of Weissella diestrammenae KACC 16890T.</title>
        <authorList>
            <person name="Hyun D.-W."/>
            <person name="Bae J.-W."/>
        </authorList>
    </citation>
    <scope>NUCLEOTIDE SEQUENCE [LARGE SCALE GENOMIC DNA]</scope>
    <source>
        <strain evidence="2 3">KACC 16890</strain>
    </source>
</reference>
<evidence type="ECO:0000313" key="2">
    <source>
        <dbReference type="EMBL" id="QNN75146.1"/>
    </source>
</evidence>
<dbReference type="GO" id="GO:0016226">
    <property type="term" value="P:iron-sulfur cluster assembly"/>
    <property type="evidence" value="ECO:0007669"/>
    <property type="project" value="InterPro"/>
</dbReference>
<dbReference type="Proteomes" id="UP000515800">
    <property type="component" value="Chromosome"/>
</dbReference>
<evidence type="ECO:0000313" key="3">
    <source>
        <dbReference type="Proteomes" id="UP000515800"/>
    </source>
</evidence>
<dbReference type="Pfam" id="PF01458">
    <property type="entry name" value="SUFBD_core"/>
    <property type="match status" value="1"/>
</dbReference>
<dbReference type="EMBL" id="CP060724">
    <property type="protein sequence ID" value="QNN75146.1"/>
    <property type="molecule type" value="Genomic_DNA"/>
</dbReference>
<name>A0A7G9T4X1_9LACO</name>
<proteinExistence type="predicted"/>
<organism evidence="2 3">
    <name type="scientific">Weissella diestrammenae</name>
    <dbReference type="NCBI Taxonomy" id="1162633"/>
    <lineage>
        <taxon>Bacteria</taxon>
        <taxon>Bacillati</taxon>
        <taxon>Bacillota</taxon>
        <taxon>Bacilli</taxon>
        <taxon>Lactobacillales</taxon>
        <taxon>Lactobacillaceae</taxon>
        <taxon>Weissella</taxon>
    </lineage>
</organism>
<gene>
    <name evidence="2" type="ORF">H9L19_07190</name>
</gene>
<accession>A0A7G9T4X1</accession>
<protein>
    <submittedName>
        <fullName evidence="2">SufD family Fe-S cluster assembly protein</fullName>
    </submittedName>
</protein>
<dbReference type="PANTHER" id="PTHR43575">
    <property type="entry name" value="PROTEIN ABCI7, CHLOROPLASTIC"/>
    <property type="match status" value="1"/>
</dbReference>
<dbReference type="InterPro" id="IPR037284">
    <property type="entry name" value="SUF_FeS_clus_asmbl_SufBD_sf"/>
</dbReference>
<dbReference type="InterPro" id="IPR000825">
    <property type="entry name" value="SUF_FeS_clus_asmbl_SufBD_core"/>
</dbReference>
<dbReference type="KEGG" id="wdi:H9L19_07190"/>
<evidence type="ECO:0000259" key="1">
    <source>
        <dbReference type="Pfam" id="PF01458"/>
    </source>
</evidence>
<keyword evidence="3" id="KW-1185">Reference proteome</keyword>
<dbReference type="RefSeq" id="WP_187528981.1">
    <property type="nucleotide sequence ID" value="NZ_CP060724.1"/>
</dbReference>